<dbReference type="PANTHER" id="PTHR39957:SF1">
    <property type="entry name" value="AT09846P1-RELATED"/>
    <property type="match status" value="1"/>
</dbReference>
<dbReference type="EMBL" id="JASPKZ010003066">
    <property type="protein sequence ID" value="KAJ9594158.1"/>
    <property type="molecule type" value="Genomic_DNA"/>
</dbReference>
<organism evidence="4 5">
    <name type="scientific">Diploptera punctata</name>
    <name type="common">Pacific beetle cockroach</name>
    <dbReference type="NCBI Taxonomy" id="6984"/>
    <lineage>
        <taxon>Eukaryota</taxon>
        <taxon>Metazoa</taxon>
        <taxon>Ecdysozoa</taxon>
        <taxon>Arthropoda</taxon>
        <taxon>Hexapoda</taxon>
        <taxon>Insecta</taxon>
        <taxon>Pterygota</taxon>
        <taxon>Neoptera</taxon>
        <taxon>Polyneoptera</taxon>
        <taxon>Dictyoptera</taxon>
        <taxon>Blattodea</taxon>
        <taxon>Blaberoidea</taxon>
        <taxon>Blaberidae</taxon>
        <taxon>Diplopterinae</taxon>
        <taxon>Diploptera</taxon>
    </lineage>
</organism>
<keyword evidence="2" id="KW-0964">Secreted</keyword>
<gene>
    <name evidence="4" type="ORF">L9F63_014414</name>
</gene>
<dbReference type="PANTHER" id="PTHR39957">
    <property type="entry name" value="AT09846P1-RELATED"/>
    <property type="match status" value="1"/>
</dbReference>
<name>A0AAD8AA65_DIPPU</name>
<dbReference type="GO" id="GO:0005576">
    <property type="term" value="C:extracellular region"/>
    <property type="evidence" value="ECO:0007669"/>
    <property type="project" value="UniProtKB-SubCell"/>
</dbReference>
<feature type="non-terminal residue" evidence="4">
    <location>
        <position position="152"/>
    </location>
</feature>
<dbReference type="AlphaFoldDB" id="A0AAD8AA65"/>
<sequence length="152" mass="16884">EVLILYKQESKLAEVIIENMKLTLRFAILIAFVAILQTPTDGVQYREIVKPNPDYPGKCFHSLSNTAHSVGEKWQIPNLCIKFHCFKEDNVFIILANSCGKTLVGPSCRIVNGPKNAPYPRCCPQVQCSNNTAVNNNGTQPEDSNLEAAVHK</sequence>
<dbReference type="InterPro" id="IPR029277">
    <property type="entry name" value="SVWC_dom"/>
</dbReference>
<evidence type="ECO:0000313" key="5">
    <source>
        <dbReference type="Proteomes" id="UP001233999"/>
    </source>
</evidence>
<evidence type="ECO:0000313" key="4">
    <source>
        <dbReference type="EMBL" id="KAJ9594158.1"/>
    </source>
</evidence>
<proteinExistence type="predicted"/>
<dbReference type="Pfam" id="PF15430">
    <property type="entry name" value="SVWC"/>
    <property type="match status" value="1"/>
</dbReference>
<reference evidence="4" key="1">
    <citation type="journal article" date="2023" name="IScience">
        <title>Live-bearing cockroach genome reveals convergent evolutionary mechanisms linked to viviparity in insects and beyond.</title>
        <authorList>
            <person name="Fouks B."/>
            <person name="Harrison M.C."/>
            <person name="Mikhailova A.A."/>
            <person name="Marchal E."/>
            <person name="English S."/>
            <person name="Carruthers M."/>
            <person name="Jennings E.C."/>
            <person name="Chiamaka E.L."/>
            <person name="Frigard R.A."/>
            <person name="Pippel M."/>
            <person name="Attardo G.M."/>
            <person name="Benoit J.B."/>
            <person name="Bornberg-Bauer E."/>
            <person name="Tobe S.S."/>
        </authorList>
    </citation>
    <scope>NUCLEOTIDE SEQUENCE</scope>
    <source>
        <strain evidence="4">Stay&amp;Tobe</strain>
    </source>
</reference>
<protein>
    <recommendedName>
        <fullName evidence="3">Single domain-containing protein</fullName>
    </recommendedName>
</protein>
<evidence type="ECO:0000259" key="3">
    <source>
        <dbReference type="SMART" id="SM01318"/>
    </source>
</evidence>
<evidence type="ECO:0000256" key="1">
    <source>
        <dbReference type="ARBA" id="ARBA00004613"/>
    </source>
</evidence>
<dbReference type="SMART" id="SM01318">
    <property type="entry name" value="SVWC"/>
    <property type="match status" value="1"/>
</dbReference>
<evidence type="ECO:0000256" key="2">
    <source>
        <dbReference type="ARBA" id="ARBA00022525"/>
    </source>
</evidence>
<comment type="caution">
    <text evidence="4">The sequence shown here is derived from an EMBL/GenBank/DDBJ whole genome shotgun (WGS) entry which is preliminary data.</text>
</comment>
<reference evidence="4" key="2">
    <citation type="submission" date="2023-05" db="EMBL/GenBank/DDBJ databases">
        <authorList>
            <person name="Fouks B."/>
        </authorList>
    </citation>
    <scope>NUCLEOTIDE SEQUENCE</scope>
    <source>
        <strain evidence="4">Stay&amp;Tobe</strain>
        <tissue evidence="4">Testes</tissue>
    </source>
</reference>
<dbReference type="InterPro" id="IPR053308">
    <property type="entry name" value="Vago-like"/>
</dbReference>
<comment type="subcellular location">
    <subcellularLocation>
        <location evidence="1">Secreted</location>
    </subcellularLocation>
</comment>
<dbReference type="Proteomes" id="UP001233999">
    <property type="component" value="Unassembled WGS sequence"/>
</dbReference>
<keyword evidence="5" id="KW-1185">Reference proteome</keyword>
<feature type="domain" description="Single" evidence="3">
    <location>
        <begin position="59"/>
        <end position="128"/>
    </location>
</feature>
<accession>A0AAD8AA65</accession>